<comment type="caution">
    <text evidence="6">The sequence shown here is derived from an EMBL/GenBank/DDBJ whole genome shotgun (WGS) entry which is preliminary data.</text>
</comment>
<proteinExistence type="inferred from homology"/>
<dbReference type="InterPro" id="IPR045851">
    <property type="entry name" value="AMP-bd_C_sf"/>
</dbReference>
<dbReference type="EMBL" id="LAZR01002176">
    <property type="protein sequence ID" value="KKN33465.1"/>
    <property type="molecule type" value="Genomic_DNA"/>
</dbReference>
<dbReference type="InterPro" id="IPR000873">
    <property type="entry name" value="AMP-dep_synth/lig_dom"/>
</dbReference>
<dbReference type="Gene3D" id="3.40.50.12780">
    <property type="entry name" value="N-terminal domain of ligase-like"/>
    <property type="match status" value="1"/>
</dbReference>
<feature type="domain" description="AMP-dependent synthetase/ligase" evidence="4">
    <location>
        <begin position="74"/>
        <end position="462"/>
    </location>
</feature>
<organism evidence="6">
    <name type="scientific">marine sediment metagenome</name>
    <dbReference type="NCBI Taxonomy" id="412755"/>
    <lineage>
        <taxon>unclassified sequences</taxon>
        <taxon>metagenomes</taxon>
        <taxon>ecological metagenomes</taxon>
    </lineage>
</organism>
<evidence type="ECO:0008006" key="7">
    <source>
        <dbReference type="Google" id="ProtNLM"/>
    </source>
</evidence>
<evidence type="ECO:0000313" key="6">
    <source>
        <dbReference type="EMBL" id="KKN33465.1"/>
    </source>
</evidence>
<dbReference type="AlphaFoldDB" id="A0A0F9PNU6"/>
<dbReference type="PANTHER" id="PTHR43201">
    <property type="entry name" value="ACYL-COA SYNTHETASE"/>
    <property type="match status" value="1"/>
</dbReference>
<dbReference type="Pfam" id="PF13193">
    <property type="entry name" value="AMP-binding_C"/>
    <property type="match status" value="1"/>
</dbReference>
<reference evidence="6" key="1">
    <citation type="journal article" date="2015" name="Nature">
        <title>Complex archaea that bridge the gap between prokaryotes and eukaryotes.</title>
        <authorList>
            <person name="Spang A."/>
            <person name="Saw J.H."/>
            <person name="Jorgensen S.L."/>
            <person name="Zaremba-Niedzwiedzka K."/>
            <person name="Martijn J."/>
            <person name="Lind A.E."/>
            <person name="van Eijk R."/>
            <person name="Schleper C."/>
            <person name="Guy L."/>
            <person name="Ettema T.J."/>
        </authorList>
    </citation>
    <scope>NUCLEOTIDE SEQUENCE</scope>
</reference>
<evidence type="ECO:0000256" key="2">
    <source>
        <dbReference type="ARBA" id="ARBA00022598"/>
    </source>
</evidence>
<dbReference type="InterPro" id="IPR025110">
    <property type="entry name" value="AMP-bd_C"/>
</dbReference>
<comment type="similarity">
    <text evidence="1">Belongs to the ATP-dependent AMP-binding enzyme family.</text>
</comment>
<feature type="domain" description="AMP-binding enzyme C-terminal" evidence="5">
    <location>
        <begin position="516"/>
        <end position="595"/>
    </location>
</feature>
<protein>
    <recommendedName>
        <fullName evidence="7">AMP-dependent synthetase/ligase domain-containing protein</fullName>
    </recommendedName>
</protein>
<evidence type="ECO:0000256" key="1">
    <source>
        <dbReference type="ARBA" id="ARBA00006432"/>
    </source>
</evidence>
<dbReference type="SUPFAM" id="SSF56801">
    <property type="entry name" value="Acetyl-CoA synthetase-like"/>
    <property type="match status" value="1"/>
</dbReference>
<dbReference type="Pfam" id="PF00501">
    <property type="entry name" value="AMP-binding"/>
    <property type="match status" value="1"/>
</dbReference>
<dbReference type="PANTHER" id="PTHR43201:SF5">
    <property type="entry name" value="MEDIUM-CHAIN ACYL-COA LIGASE ACSF2, MITOCHONDRIAL"/>
    <property type="match status" value="1"/>
</dbReference>
<evidence type="ECO:0000256" key="3">
    <source>
        <dbReference type="SAM" id="MobiDB-lite"/>
    </source>
</evidence>
<feature type="compositionally biased region" description="Basic and acidic residues" evidence="3">
    <location>
        <begin position="597"/>
        <end position="617"/>
    </location>
</feature>
<dbReference type="PROSITE" id="PS00455">
    <property type="entry name" value="AMP_BINDING"/>
    <property type="match status" value="1"/>
</dbReference>
<dbReference type="InterPro" id="IPR042099">
    <property type="entry name" value="ANL_N_sf"/>
</dbReference>
<dbReference type="InterPro" id="IPR020845">
    <property type="entry name" value="AMP-binding_CS"/>
</dbReference>
<keyword evidence="2" id="KW-0436">Ligase</keyword>
<name>A0A0F9PNU6_9ZZZZ</name>
<evidence type="ECO:0000259" key="5">
    <source>
        <dbReference type="Pfam" id="PF13193"/>
    </source>
</evidence>
<feature type="region of interest" description="Disordered" evidence="3">
    <location>
        <begin position="595"/>
        <end position="617"/>
    </location>
</feature>
<gene>
    <name evidence="6" type="ORF">LCGC14_0803450</name>
</gene>
<dbReference type="GO" id="GO:0031956">
    <property type="term" value="F:medium-chain fatty acid-CoA ligase activity"/>
    <property type="evidence" value="ECO:0007669"/>
    <property type="project" value="TreeGrafter"/>
</dbReference>
<dbReference type="Gene3D" id="3.30.300.30">
    <property type="match status" value="1"/>
</dbReference>
<accession>A0A0F9PNU6</accession>
<sequence>MPSLDDFVIDENKVWFTGGYWPEGVPKQLKDVENVEVSSIWKSFEKAVELYDIWEADICVFVYGPYMERVKLKTLFDYAKKFGTYLSKELGIQKGDVVAIDLPNSINFVVAYMGCQYIGAVAQGINPTYRPMELLHSLKMTEAKVFVMMDMLYIAGPKDVLPKTSVKFVIPTNFVDFLTADDETIQALGIPSAKGKLPDETDDYKVIWMEKIIKETEPEEIELDIDPWTTPAVYLMTGGTTGLPKVAMLSHANLVLNLNMIKPWTNLRPGMLTIGSIPFFHSFGMTCVMSASLALGMQMLLFPRPPTDDVLCETINKLNPPEGIMYTGVEMLFKRLTDFVQSMGVDEFKSKYDFWKKLKYATSGAGPLHDYVRIPFEEIFCPIRVGYGLTETSPIHSVAPFWGQTKTGKLGLPMPGADWAIFDSENFEAGPICDGTKEKGGFGVENSGEICVAGPHVMMGYLGDQAEQEDNLKMWNGQRWLLTGDIGFMDEHGWVEIRDRKKSLIKVSGHSVFPKEVEDLMGHHEAIDEVAVASLPDENTGEKVKAWITLKKGFKVGKNITIEEIKKWCTENMAKWKSPRLVEVVRKMPVSMTGKVQRRELQEKDKVKVEQGKPIKG</sequence>
<evidence type="ECO:0000259" key="4">
    <source>
        <dbReference type="Pfam" id="PF00501"/>
    </source>
</evidence>
<dbReference type="GO" id="GO:0006631">
    <property type="term" value="P:fatty acid metabolic process"/>
    <property type="evidence" value="ECO:0007669"/>
    <property type="project" value="TreeGrafter"/>
</dbReference>